<reference evidence="1 2" key="1">
    <citation type="journal article" date="2023" name="Sci. Data">
        <title>Genome assembly of the Korean intertidal mud-creeper Batillaria attramentaria.</title>
        <authorList>
            <person name="Patra A.K."/>
            <person name="Ho P.T."/>
            <person name="Jun S."/>
            <person name="Lee S.J."/>
            <person name="Kim Y."/>
            <person name="Won Y.J."/>
        </authorList>
    </citation>
    <scope>NUCLEOTIDE SEQUENCE [LARGE SCALE GENOMIC DNA]</scope>
    <source>
        <strain evidence="1">Wonlab-2016</strain>
    </source>
</reference>
<organism evidence="1 2">
    <name type="scientific">Batillaria attramentaria</name>
    <dbReference type="NCBI Taxonomy" id="370345"/>
    <lineage>
        <taxon>Eukaryota</taxon>
        <taxon>Metazoa</taxon>
        <taxon>Spiralia</taxon>
        <taxon>Lophotrochozoa</taxon>
        <taxon>Mollusca</taxon>
        <taxon>Gastropoda</taxon>
        <taxon>Caenogastropoda</taxon>
        <taxon>Sorbeoconcha</taxon>
        <taxon>Cerithioidea</taxon>
        <taxon>Batillariidae</taxon>
        <taxon>Batillaria</taxon>
    </lineage>
</organism>
<name>A0ABD0KV44_9CAEN</name>
<dbReference type="AlphaFoldDB" id="A0ABD0KV44"/>
<protein>
    <submittedName>
        <fullName evidence="1">Uncharacterized protein</fullName>
    </submittedName>
</protein>
<sequence length="108" mass="12086">MYSRFTAADWSKTRCLSNVSVITMSESQYRRYVRTPSRPPLSQSDSHFGSVLYFMCIIANFADELLSRSAQSRTGTRQYAGPCSLILTLPQLLKSVILVQAGGRSISR</sequence>
<accession>A0ABD0KV44</accession>
<evidence type="ECO:0000313" key="1">
    <source>
        <dbReference type="EMBL" id="KAK7491040.1"/>
    </source>
</evidence>
<evidence type="ECO:0000313" key="2">
    <source>
        <dbReference type="Proteomes" id="UP001519460"/>
    </source>
</evidence>
<keyword evidence="2" id="KW-1185">Reference proteome</keyword>
<dbReference type="Proteomes" id="UP001519460">
    <property type="component" value="Unassembled WGS sequence"/>
</dbReference>
<comment type="caution">
    <text evidence="1">The sequence shown here is derived from an EMBL/GenBank/DDBJ whole genome shotgun (WGS) entry which is preliminary data.</text>
</comment>
<dbReference type="EMBL" id="JACVVK020000120">
    <property type="protein sequence ID" value="KAK7491040.1"/>
    <property type="molecule type" value="Genomic_DNA"/>
</dbReference>
<proteinExistence type="predicted"/>
<gene>
    <name evidence="1" type="ORF">BaRGS_00017736</name>
</gene>